<dbReference type="RefSeq" id="WP_420496202.1">
    <property type="nucleotide sequence ID" value="NZ_CP124585.1"/>
</dbReference>
<dbReference type="EMBL" id="CP124585">
    <property type="protein sequence ID" value="WZE68561.1"/>
    <property type="molecule type" value="Genomic_DNA"/>
</dbReference>
<name>A0AAU6REK0_9STAP</name>
<reference evidence="2" key="1">
    <citation type="submission" date="2023-04" db="EMBL/GenBank/DDBJ databases">
        <title>Macrococci isolated from food, foodproducing animals, and human clinical materials.</title>
        <authorList>
            <person name="Maslanova I."/>
            <person name="Svec P."/>
            <person name="Sedlacek I."/>
            <person name="Novakova D."/>
            <person name="Keller J.E."/>
            <person name="Schwendener S."/>
            <person name="Finstrlova A."/>
            <person name="Botka T."/>
            <person name="Kovarovic V."/>
            <person name="Petras P."/>
            <person name="Perreten V."/>
            <person name="Pantucek R."/>
        </authorList>
    </citation>
    <scope>NUCLEOTIDE SEQUENCE</scope>
    <source>
        <strain evidence="2">NRL/St 13/116</strain>
    </source>
</reference>
<organism evidence="2">
    <name type="scientific">Macrococcus psychrotolerans</name>
    <dbReference type="NCBI Taxonomy" id="3039389"/>
    <lineage>
        <taxon>Bacteria</taxon>
        <taxon>Bacillati</taxon>
        <taxon>Bacillota</taxon>
        <taxon>Bacilli</taxon>
        <taxon>Bacillales</taxon>
        <taxon>Staphylococcaceae</taxon>
        <taxon>Macrococcus</taxon>
    </lineage>
</organism>
<feature type="domain" description="Primase C-terminal 1" evidence="1">
    <location>
        <begin position="213"/>
        <end position="279"/>
    </location>
</feature>
<proteinExistence type="predicted"/>
<dbReference type="SMART" id="SM00942">
    <property type="entry name" value="PriCT_1"/>
    <property type="match status" value="1"/>
</dbReference>
<dbReference type="AlphaFoldDB" id="A0AAU6REK0"/>
<dbReference type="Pfam" id="PF08708">
    <property type="entry name" value="PriCT_1"/>
    <property type="match status" value="1"/>
</dbReference>
<evidence type="ECO:0000313" key="2">
    <source>
        <dbReference type="EMBL" id="WZE68561.1"/>
    </source>
</evidence>
<dbReference type="InterPro" id="IPR014820">
    <property type="entry name" value="PriCT_1"/>
</dbReference>
<gene>
    <name evidence="2" type="ORF">QA540_09370</name>
</gene>
<protein>
    <submittedName>
        <fullName evidence="2">Primase C-terminal domain-containing protein</fullName>
    </submittedName>
</protein>
<sequence>MKDNISDKTIIPKITVNHYKNLYSNSFLTSKPLTFKELVKYLSDVKVSDDKYSNGTYILGDMKDTHRNDENVLNRHALALDIDDLPTDTSIVEDIENMFSFSYILYSTFSHRVDKPRFRLIIPLSKPIEKEYYKPAIKFFEKQLGVSVDEKSFTWSQCMARAVKQSDDADFILKYQHTYYIDTDTLISGLKPYMEEKPTDMNNAYKRDDSHWDIAYGQLKEGEGRNNACTSLVGLLLRRYIPLKITVALIQHWNSSLIDPLSEKELSTIIKSVVKKETERRGEQVS</sequence>
<accession>A0AAU6REK0</accession>
<evidence type="ECO:0000259" key="1">
    <source>
        <dbReference type="SMART" id="SM00942"/>
    </source>
</evidence>